<gene>
    <name evidence="8" type="ORF">SNE40_023104</name>
</gene>
<evidence type="ECO:0000256" key="2">
    <source>
        <dbReference type="ARBA" id="ARBA00022490"/>
    </source>
</evidence>
<feature type="domain" description="Ig-like" evidence="6">
    <location>
        <begin position="716"/>
        <end position="807"/>
    </location>
</feature>
<evidence type="ECO:0000256" key="3">
    <source>
        <dbReference type="ARBA" id="ARBA00023319"/>
    </source>
</evidence>
<dbReference type="CDD" id="cd15753">
    <property type="entry name" value="FYVE_SlaC2-c"/>
    <property type="match status" value="1"/>
</dbReference>
<dbReference type="PANTHER" id="PTHR14555:SF3">
    <property type="entry name" value="RABBD DOMAIN-CONTAINING PROTEIN"/>
    <property type="match status" value="1"/>
</dbReference>
<dbReference type="EMBL" id="JAZGQO010000021">
    <property type="protein sequence ID" value="KAK6166403.1"/>
    <property type="molecule type" value="Genomic_DNA"/>
</dbReference>
<dbReference type="InterPro" id="IPR011011">
    <property type="entry name" value="Znf_FYVE_PHD"/>
</dbReference>
<dbReference type="GO" id="GO:0017022">
    <property type="term" value="F:myosin binding"/>
    <property type="evidence" value="ECO:0007669"/>
    <property type="project" value="TreeGrafter"/>
</dbReference>
<dbReference type="Pfam" id="PF02318">
    <property type="entry name" value="FYVE_2"/>
    <property type="match status" value="1"/>
</dbReference>
<evidence type="ECO:0000313" key="8">
    <source>
        <dbReference type="EMBL" id="KAK6166403.1"/>
    </source>
</evidence>
<comment type="subcellular location">
    <subcellularLocation>
        <location evidence="1">Cytoplasm</location>
    </subcellularLocation>
</comment>
<name>A0AAN8G261_PATCE</name>
<feature type="region of interest" description="Disordered" evidence="5">
    <location>
        <begin position="183"/>
        <end position="207"/>
    </location>
</feature>
<feature type="region of interest" description="Disordered" evidence="5">
    <location>
        <begin position="1129"/>
        <end position="1149"/>
    </location>
</feature>
<keyword evidence="4" id="KW-0175">Coiled coil</keyword>
<feature type="compositionally biased region" description="Polar residues" evidence="5">
    <location>
        <begin position="413"/>
        <end position="428"/>
    </location>
</feature>
<keyword evidence="3" id="KW-0393">Immunoglobulin domain</keyword>
<dbReference type="InterPro" id="IPR041282">
    <property type="entry name" value="FYVE_2"/>
</dbReference>
<proteinExistence type="predicted"/>
<evidence type="ECO:0000259" key="7">
    <source>
        <dbReference type="PROSITE" id="PS50916"/>
    </source>
</evidence>
<feature type="region of interest" description="Disordered" evidence="5">
    <location>
        <begin position="1343"/>
        <end position="1362"/>
    </location>
</feature>
<dbReference type="Gene3D" id="2.60.40.10">
    <property type="entry name" value="Immunoglobulins"/>
    <property type="match status" value="2"/>
</dbReference>
<dbReference type="FunFam" id="3.30.40.10:FF:000018">
    <property type="entry name" value="Synaptotagmin-like 5, isoform CRA_a"/>
    <property type="match status" value="1"/>
</dbReference>
<dbReference type="SMART" id="SM00409">
    <property type="entry name" value="IG"/>
    <property type="match status" value="2"/>
</dbReference>
<dbReference type="GO" id="GO:0031267">
    <property type="term" value="F:small GTPase binding"/>
    <property type="evidence" value="ECO:0007669"/>
    <property type="project" value="InterPro"/>
</dbReference>
<sequence length="1591" mass="180444">MGRRVNVDHLSDAECEKILQVIQKDFDLRQKEKARLGQLEEKVEQEETKTTILAEKKKFNENCCIRCFQTFGFIFNRRQLCRFCEFYVCKACRTYFSEFRGYACNFCLEQRDLKRQSCEWFYSSVSRKFKRFGSAKVVRTFYKRKSYSDSELDSGYDPSHSSSLTILSPKKFRPSVQGVFDNVHNNNNNNDIESRDNGLGNELPLPSTESLIKPVSRATSLETLLPSSKERKSKFQYDGKKSKEQGDNIKNRKAKDTRDIYKEAFESAKRAEEIKFKTKFDKLINDFHKSLEKSAGARTNFGSTSYGEEMTTFRSRVKDQLKNLSQRLQLAYESFDTPQTEEAVCQKVRQNISKLVEDLFGESLDLVSKTSDEAVSDLSSLSDESGADHNSYEDHIAQAVLSKILDNHRKENGTSLPDVTDGRSFNNKQDQESLHDSLEEDEGEIDDNSSDLTKDFEDLKKFVRETQKRRTPSVRSIDEKVEIDEVIVPSVDYERSEKKEDFEIRYSSLERVQRAEPPLPDFSDLENIDFSTYEVDPDLLSMNLAIIPEETEEDLDKVSKNEEDKTQWRNNWIIKGGAMLSPYDNCGKKIGGDGELFMMVPQPDDEMVPRVGNDDADQLSDFSDKEEEEISDDENSFYAKTSEELARISRKLSNASLHTDSDGETKSRSSADFDNFKRTLYRSDSDTTDTSGPIVDKSKTKLNYSEELIKAKNDDPKFVLPPESVTIQEGEPLKLTCRVAGTGDVDVFWYREGKEVEELEDSEDYEITSDGDKHSITMFNLKKEQAGQYMCIALNEEDKCTQYFIVTVKGNKQELKKPEFLKGLQDVEVQEGQSVKFRCKVKGYPQPRVTWHKDGKHFKNPRNARIEKFGNRDYILTIDYATMDDDAEYSVIARNIAGQAKSTAQVIVEPAKTDEEMKSQATTPSTPPVLSPDSHSSKSHDLQTPINTKYQNGISNLSDKVLATKNDMSYVAEEMLETANEFSYLNHHLDRMNHQLDQLETNFPSSDFTNNNIDIKLGDTSILEAVANHQAMEKSAKSVRMLTSSALNILRTAEEIIQNEQADSDNINDVVTSTPRPSVTEVRYNERNNKNNDTEPFDVMDDIESVTSDVGASICADDISFQSYQTSNTSVTDDVNTNNSTNNHQRPSDLTLDYTVPDYEPSLNINDFSVKTQDLSHSAPDLRLNFGSKDIDRSRYQRDFCVEDKTKEKKHWDVKLESFSPAAEIVNRQDGAGKTEEQIYLAAGKVYSLEDRVRELEAKVKDVDDDVFQDRGMAELEEEVARTAAQVSQREKEVNSIESAVSQLQFNNHLSPRDNSSQHSSPRHSIDSGFSSVRERPQPVHIVGSTAEEEVPESRGEFDADSGIELPSVNRLRAMFTQQKRDDDFGDGNFTRPKDASMVHSITARSQAKNQKKREVNNRVPVQATTKSVAKLQLSSAQQDINANEKPNQVKLKKTVPSDQIQVVNSTASFVPNLTNPPTYTDLEPGHDPILIYPENELHAPSSSEHVIQLQQNKIVPQNPTSVSTTKSVSTKQTGDKKPNHILDVKRAVPKIRSGCISARAAFWEKRIETGDVSNTNVDGQFPEMVEPSED</sequence>
<accession>A0AAN8G261</accession>
<dbReference type="InterPro" id="IPR003598">
    <property type="entry name" value="Ig_sub2"/>
</dbReference>
<dbReference type="FunFam" id="2.60.40.10:FF:000107">
    <property type="entry name" value="Myosin, light chain kinase a"/>
    <property type="match status" value="1"/>
</dbReference>
<feature type="coiled-coil region" evidence="4">
    <location>
        <begin position="29"/>
        <end position="56"/>
    </location>
</feature>
<dbReference type="PROSITE" id="PS50835">
    <property type="entry name" value="IG_LIKE"/>
    <property type="match status" value="2"/>
</dbReference>
<dbReference type="Pfam" id="PF07679">
    <property type="entry name" value="I-set"/>
    <property type="match status" value="2"/>
</dbReference>
<dbReference type="InterPro" id="IPR013083">
    <property type="entry name" value="Znf_RING/FYVE/PHD"/>
</dbReference>
<evidence type="ECO:0000256" key="5">
    <source>
        <dbReference type="SAM" id="MobiDB-lite"/>
    </source>
</evidence>
<feature type="region of interest" description="Disordered" evidence="5">
    <location>
        <begin position="230"/>
        <end position="255"/>
    </location>
</feature>
<dbReference type="GO" id="GO:0003779">
    <property type="term" value="F:actin binding"/>
    <property type="evidence" value="ECO:0007669"/>
    <property type="project" value="TreeGrafter"/>
</dbReference>
<feature type="domain" description="RabBD" evidence="7">
    <location>
        <begin position="4"/>
        <end position="124"/>
    </location>
</feature>
<dbReference type="InterPro" id="IPR036179">
    <property type="entry name" value="Ig-like_dom_sf"/>
</dbReference>
<evidence type="ECO:0000256" key="1">
    <source>
        <dbReference type="ARBA" id="ARBA00004496"/>
    </source>
</evidence>
<feature type="coiled-coil region" evidence="4">
    <location>
        <begin position="1246"/>
        <end position="1293"/>
    </location>
</feature>
<feature type="compositionally biased region" description="Acidic residues" evidence="5">
    <location>
        <begin position="614"/>
        <end position="635"/>
    </location>
</feature>
<reference evidence="8 9" key="1">
    <citation type="submission" date="2024-01" db="EMBL/GenBank/DDBJ databases">
        <title>The genome of the rayed Mediterranean limpet Patella caerulea (Linnaeus, 1758).</title>
        <authorList>
            <person name="Anh-Thu Weber A."/>
            <person name="Halstead-Nussloch G."/>
        </authorList>
    </citation>
    <scope>NUCLEOTIDE SEQUENCE [LARGE SCALE GENOMIC DNA]</scope>
    <source>
        <strain evidence="8">AATW-2023a</strain>
        <tissue evidence="8">Whole specimen</tissue>
    </source>
</reference>
<feature type="region of interest" description="Disordered" evidence="5">
    <location>
        <begin position="1308"/>
        <end position="1338"/>
    </location>
</feature>
<dbReference type="InterPro" id="IPR007110">
    <property type="entry name" value="Ig-like_dom"/>
</dbReference>
<evidence type="ECO:0000256" key="4">
    <source>
        <dbReference type="SAM" id="Coils"/>
    </source>
</evidence>
<feature type="region of interest" description="Disordered" evidence="5">
    <location>
        <begin position="411"/>
        <end position="452"/>
    </location>
</feature>
<dbReference type="InterPro" id="IPR051745">
    <property type="entry name" value="Intracell_Transport_Effector"/>
</dbReference>
<organism evidence="8 9">
    <name type="scientific">Patella caerulea</name>
    <name type="common">Rayed Mediterranean limpet</name>
    <dbReference type="NCBI Taxonomy" id="87958"/>
    <lineage>
        <taxon>Eukaryota</taxon>
        <taxon>Metazoa</taxon>
        <taxon>Spiralia</taxon>
        <taxon>Lophotrochozoa</taxon>
        <taxon>Mollusca</taxon>
        <taxon>Gastropoda</taxon>
        <taxon>Patellogastropoda</taxon>
        <taxon>Patelloidea</taxon>
        <taxon>Patellidae</taxon>
        <taxon>Patella</taxon>
    </lineage>
</organism>
<dbReference type="InterPro" id="IPR003599">
    <property type="entry name" value="Ig_sub"/>
</dbReference>
<feature type="region of interest" description="Disordered" evidence="5">
    <location>
        <begin position="606"/>
        <end position="638"/>
    </location>
</feature>
<dbReference type="InterPro" id="IPR013783">
    <property type="entry name" value="Ig-like_fold"/>
</dbReference>
<dbReference type="SMART" id="SM00408">
    <property type="entry name" value="IGc2"/>
    <property type="match status" value="2"/>
</dbReference>
<dbReference type="InterPro" id="IPR010911">
    <property type="entry name" value="Rab_BD"/>
</dbReference>
<dbReference type="Proteomes" id="UP001347796">
    <property type="component" value="Unassembled WGS sequence"/>
</dbReference>
<protein>
    <submittedName>
        <fullName evidence="8">Uncharacterized protein</fullName>
    </submittedName>
</protein>
<feature type="region of interest" description="Disordered" evidence="5">
    <location>
        <begin position="913"/>
        <end position="950"/>
    </location>
</feature>
<feature type="domain" description="Ig-like" evidence="6">
    <location>
        <begin position="818"/>
        <end position="909"/>
    </location>
</feature>
<evidence type="ECO:0000259" key="6">
    <source>
        <dbReference type="PROSITE" id="PS50835"/>
    </source>
</evidence>
<dbReference type="PANTHER" id="PTHR14555">
    <property type="entry name" value="MYELIN-ASSOCIATED OLIGODENDROCYTIC BASIC PROTEIN MOBP -RELATED"/>
    <property type="match status" value="1"/>
</dbReference>
<keyword evidence="2" id="KW-0963">Cytoplasm</keyword>
<dbReference type="Gene3D" id="3.30.40.10">
    <property type="entry name" value="Zinc/RING finger domain, C3HC4 (zinc finger)"/>
    <property type="match status" value="1"/>
</dbReference>
<dbReference type="FunFam" id="2.60.40.10:FF:000425">
    <property type="entry name" value="Myosin light chain kinase"/>
    <property type="match status" value="1"/>
</dbReference>
<dbReference type="SUPFAM" id="SSF57903">
    <property type="entry name" value="FYVE/PHD zinc finger"/>
    <property type="match status" value="1"/>
</dbReference>
<dbReference type="GO" id="GO:0060298">
    <property type="term" value="P:positive regulation of sarcomere organization"/>
    <property type="evidence" value="ECO:0007669"/>
    <property type="project" value="UniProtKB-ARBA"/>
</dbReference>
<dbReference type="GO" id="GO:0045989">
    <property type="term" value="P:positive regulation of striated muscle contraction"/>
    <property type="evidence" value="ECO:0007669"/>
    <property type="project" value="UniProtKB-ARBA"/>
</dbReference>
<dbReference type="PROSITE" id="PS50916">
    <property type="entry name" value="RABBD"/>
    <property type="match status" value="1"/>
</dbReference>
<feature type="compositionally biased region" description="Low complexity" evidence="5">
    <location>
        <begin position="1129"/>
        <end position="1143"/>
    </location>
</feature>
<feature type="region of interest" description="Disordered" evidence="5">
    <location>
        <begin position="1518"/>
        <end position="1538"/>
    </location>
</feature>
<dbReference type="SUPFAM" id="SSF48726">
    <property type="entry name" value="Immunoglobulin"/>
    <property type="match status" value="2"/>
</dbReference>
<dbReference type="GO" id="GO:0006886">
    <property type="term" value="P:intracellular protein transport"/>
    <property type="evidence" value="ECO:0007669"/>
    <property type="project" value="InterPro"/>
</dbReference>
<feature type="compositionally biased region" description="Low complexity" evidence="5">
    <location>
        <begin position="1521"/>
        <end position="1532"/>
    </location>
</feature>
<feature type="compositionally biased region" description="Acidic residues" evidence="5">
    <location>
        <begin position="438"/>
        <end position="449"/>
    </location>
</feature>
<keyword evidence="9" id="KW-1185">Reference proteome</keyword>
<dbReference type="InterPro" id="IPR013098">
    <property type="entry name" value="Ig_I-set"/>
</dbReference>
<dbReference type="GO" id="GO:0030864">
    <property type="term" value="C:cortical actin cytoskeleton"/>
    <property type="evidence" value="ECO:0007669"/>
    <property type="project" value="TreeGrafter"/>
</dbReference>
<evidence type="ECO:0000313" key="9">
    <source>
        <dbReference type="Proteomes" id="UP001347796"/>
    </source>
</evidence>
<feature type="compositionally biased region" description="Polar residues" evidence="5">
    <location>
        <begin position="1308"/>
        <end position="1320"/>
    </location>
</feature>
<comment type="caution">
    <text evidence="8">The sequence shown here is derived from an EMBL/GenBank/DDBJ whole genome shotgun (WGS) entry which is preliminary data.</text>
</comment>